<dbReference type="Proteomes" id="UP000094271">
    <property type="component" value="Unassembled WGS sequence"/>
</dbReference>
<evidence type="ECO:0000313" key="4">
    <source>
        <dbReference type="Proteomes" id="UP000094869"/>
    </source>
</evidence>
<reference evidence="1 3" key="2">
    <citation type="submission" date="2016-08" db="EMBL/GenBank/DDBJ databases">
        <authorList>
            <person name="Seilhamer J.J."/>
        </authorList>
    </citation>
    <scope>NUCLEOTIDE SEQUENCE [LARGE SCALE GENOMIC DNA]</scope>
    <source>
        <strain evidence="1 3">NML150140-1</strain>
    </source>
</reference>
<accession>A0A1E3U7T6</accession>
<dbReference type="Proteomes" id="UP000094869">
    <property type="component" value="Unassembled WGS sequence"/>
</dbReference>
<evidence type="ECO:0000313" key="2">
    <source>
        <dbReference type="EMBL" id="ODR44844.1"/>
    </source>
</evidence>
<proteinExistence type="predicted"/>
<comment type="caution">
    <text evidence="1">The sequence shown here is derived from an EMBL/GenBank/DDBJ whole genome shotgun (WGS) entry which is preliminary data.</text>
</comment>
<dbReference type="AlphaFoldDB" id="A0A1E3U7T6"/>
<dbReference type="RefSeq" id="WP_069409282.1">
    <property type="nucleotide sequence ID" value="NZ_JAQCZP010000038.1"/>
</dbReference>
<reference evidence="2 4" key="1">
    <citation type="submission" date="2016-08" db="EMBL/GenBank/DDBJ databases">
        <title>Characterization of Isolates of Eisenbergiella tayi Derived from Blood Cultures, Using Whole Genome Sequencing.</title>
        <authorList>
            <person name="Bernier A.-M."/>
            <person name="Burdz T."/>
            <person name="Wiebe D."/>
            <person name="Bernard K."/>
        </authorList>
    </citation>
    <scope>NUCLEOTIDE SEQUENCE [LARGE SCALE GENOMIC DNA]</scope>
    <source>
        <strain evidence="2 4">NML120146</strain>
    </source>
</reference>
<sequence length="160" mass="16958">MRILKAWVAGVTSGFTATTGGGGGAGGEKPSFSTSYNNNGFVASITRDRYTWGHISIRLNQKINLTSYARIILSYAVSGYLDSVFFGIGGENSSIAIKSSSKKYTGNTSAPSEEIVLDISNVSGEQDIYIYLDTPNAGELNGTKITGTCTIKSIIAYITD</sequence>
<evidence type="ECO:0000313" key="3">
    <source>
        <dbReference type="Proteomes" id="UP000094271"/>
    </source>
</evidence>
<evidence type="ECO:0000313" key="1">
    <source>
        <dbReference type="EMBL" id="ODR42311.1"/>
    </source>
</evidence>
<organism evidence="1 3">
    <name type="scientific">Eisenbergiella tayi</name>
    <dbReference type="NCBI Taxonomy" id="1432052"/>
    <lineage>
        <taxon>Bacteria</taxon>
        <taxon>Bacillati</taxon>
        <taxon>Bacillota</taxon>
        <taxon>Clostridia</taxon>
        <taxon>Lachnospirales</taxon>
        <taxon>Lachnospiraceae</taxon>
        <taxon>Eisenbergiella</taxon>
    </lineage>
</organism>
<dbReference type="EMBL" id="MEHA01000038">
    <property type="protein sequence ID" value="ODR42311.1"/>
    <property type="molecule type" value="Genomic_DNA"/>
</dbReference>
<name>A0A1E3U7T6_9FIRM</name>
<dbReference type="EMBL" id="MEHD01000054">
    <property type="protein sequence ID" value="ODR44844.1"/>
    <property type="molecule type" value="Genomic_DNA"/>
</dbReference>
<gene>
    <name evidence="1" type="ORF">BEI59_31815</name>
    <name evidence="2" type="ORF">BEI63_29195</name>
</gene>
<keyword evidence="4" id="KW-1185">Reference proteome</keyword>
<protein>
    <submittedName>
        <fullName evidence="1">Uncharacterized protein</fullName>
    </submittedName>
</protein>